<dbReference type="Pfam" id="PF13699">
    <property type="entry name" value="eCIS_core"/>
    <property type="match status" value="1"/>
</dbReference>
<feature type="region of interest" description="Disordered" evidence="1">
    <location>
        <begin position="1"/>
        <end position="22"/>
    </location>
</feature>
<feature type="domain" description="eCIS core" evidence="2">
    <location>
        <begin position="97"/>
        <end position="162"/>
    </location>
</feature>
<sequence>MGTYADQAKHDTETSRTNGAPDARHLLNAAAQLLDNRVHATAQRKLSDIASRSPQARQLSAFKSMADNRPESERITQLQAVAHASSPARQSINGTGLPDTLKHGIESLSGMSMSDVKVHYNSDKPAQLQAFAYAQGTDIHVGPGQERHLPHEAWHVVQQRQGRVRATIQAKGVGINDDTDLEREADVMGARALTLGDSGSDEPLVQRASSGSSGRHAPVQRLAYYHGGGKAFVNSAIAGAHTSKASEGELGSTGMYYWKDDENAALVSAVIYNPSTDWAVMKIDIDPEVLKTHSGATRTLKFPSADVAPITLDGGKVQTVYGVHYRFIQNNLGTKLGEASKDESIEGDLAPKYAAMTGRQFLDSFDVVQAPTKANNYGYTTLRQVRANDRGLTNIIYGTATDGSRNTFSKTWEGKIADAGQQATIANMGLDKKQEVPAVLRGMNGQKGTVITET</sequence>
<gene>
    <name evidence="3" type="ORF">PAN31108_00014</name>
</gene>
<dbReference type="OrthoDB" id="292792at2"/>
<dbReference type="RefSeq" id="WP_150666884.1">
    <property type="nucleotide sequence ID" value="NZ_CABPSB010000001.1"/>
</dbReference>
<dbReference type="Proteomes" id="UP000406256">
    <property type="component" value="Unassembled WGS sequence"/>
</dbReference>
<accession>A0A5E4RAV1</accession>
<protein>
    <recommendedName>
        <fullName evidence="2">eCIS core domain-containing protein</fullName>
    </recommendedName>
</protein>
<name>A0A5E4RAV1_9BURK</name>
<dbReference type="InterPro" id="IPR025295">
    <property type="entry name" value="eCIS_core_dom"/>
</dbReference>
<dbReference type="AlphaFoldDB" id="A0A5E4RAV1"/>
<evidence type="ECO:0000259" key="2">
    <source>
        <dbReference type="Pfam" id="PF13699"/>
    </source>
</evidence>
<keyword evidence="4" id="KW-1185">Reference proteome</keyword>
<evidence type="ECO:0000256" key="1">
    <source>
        <dbReference type="SAM" id="MobiDB-lite"/>
    </source>
</evidence>
<reference evidence="3 4" key="1">
    <citation type="submission" date="2019-08" db="EMBL/GenBank/DDBJ databases">
        <authorList>
            <person name="Peeters C."/>
        </authorList>
    </citation>
    <scope>NUCLEOTIDE SEQUENCE [LARGE SCALE GENOMIC DNA]</scope>
    <source>
        <strain evidence="3 4">LMG 31108</strain>
    </source>
</reference>
<evidence type="ECO:0000313" key="4">
    <source>
        <dbReference type="Proteomes" id="UP000406256"/>
    </source>
</evidence>
<organism evidence="3 4">
    <name type="scientific">Pandoraea anhela</name>
    <dbReference type="NCBI Taxonomy" id="2508295"/>
    <lineage>
        <taxon>Bacteria</taxon>
        <taxon>Pseudomonadati</taxon>
        <taxon>Pseudomonadota</taxon>
        <taxon>Betaproteobacteria</taxon>
        <taxon>Burkholderiales</taxon>
        <taxon>Burkholderiaceae</taxon>
        <taxon>Pandoraea</taxon>
    </lineage>
</organism>
<proteinExistence type="predicted"/>
<dbReference type="EMBL" id="CABPSB010000001">
    <property type="protein sequence ID" value="VVD59169.1"/>
    <property type="molecule type" value="Genomic_DNA"/>
</dbReference>
<evidence type="ECO:0000313" key="3">
    <source>
        <dbReference type="EMBL" id="VVD59169.1"/>
    </source>
</evidence>